<keyword evidence="5" id="KW-1185">Reference proteome</keyword>
<accession>A0A7J7FZL4</accession>
<dbReference type="Pfam" id="PF00201">
    <property type="entry name" value="UDPGT"/>
    <property type="match status" value="1"/>
</dbReference>
<dbReference type="GO" id="GO:0009813">
    <property type="term" value="P:flavonoid biosynthetic process"/>
    <property type="evidence" value="ECO:0007669"/>
    <property type="project" value="UniProtKB-KW"/>
</dbReference>
<dbReference type="Gene3D" id="3.40.50.2000">
    <property type="entry name" value="Glycogen Phosphorylase B"/>
    <property type="match status" value="2"/>
</dbReference>
<dbReference type="SUPFAM" id="SSF53756">
    <property type="entry name" value="UDP-Glycosyltransferase/glycogen phosphorylase"/>
    <property type="match status" value="1"/>
</dbReference>
<evidence type="ECO:0000256" key="1">
    <source>
        <dbReference type="ARBA" id="ARBA00009995"/>
    </source>
</evidence>
<comment type="similarity">
    <text evidence="1">Belongs to the UDP-glycosyltransferase family.</text>
</comment>
<sequence length="244" mass="26555">MGHDRVWTVGPLLPPEDNDLVGPTNRGGSSAVPGQEVMTWLDGKTDDSIVYVCFGSRVALTSKQREALATALECSRVHFIWCVTASDQRHMAGYDGAIPNGFEDRVVDRGFIIKGWAPQVELLRHQAVGAFVTHCGWNSVLEGISTAVLMLTWPINADQFTDAKLLVDQLGVAIRACEGGSQNAPDVDELTRVLGELVIMSQPERARVMQLCKVARNAVKGGSSTRDLEELVKQLGELNKKCVV</sequence>
<comment type="caution">
    <text evidence="4">The sequence shown here is derived from an EMBL/GenBank/DDBJ whole genome shotgun (WGS) entry which is preliminary data.</text>
</comment>
<proteinExistence type="inferred from homology"/>
<dbReference type="EMBL" id="JACBKZ010000014">
    <property type="protein sequence ID" value="KAF5933862.1"/>
    <property type="molecule type" value="Genomic_DNA"/>
</dbReference>
<keyword evidence="3" id="KW-0284">Flavonoid biosynthesis</keyword>
<dbReference type="Proteomes" id="UP000593564">
    <property type="component" value="Unassembled WGS sequence"/>
</dbReference>
<protein>
    <recommendedName>
        <fullName evidence="6">UDP-glycosyltransferases domain-containing protein</fullName>
    </recommendedName>
</protein>
<evidence type="ECO:0000313" key="5">
    <source>
        <dbReference type="Proteomes" id="UP000593564"/>
    </source>
</evidence>
<reference evidence="5" key="1">
    <citation type="journal article" date="2020" name="Nat. Commun.">
        <title>Genome assembly of wild tea tree DASZ reveals pedigree and selection history of tea varieties.</title>
        <authorList>
            <person name="Zhang W."/>
            <person name="Zhang Y."/>
            <person name="Qiu H."/>
            <person name="Guo Y."/>
            <person name="Wan H."/>
            <person name="Zhang X."/>
            <person name="Scossa F."/>
            <person name="Alseekh S."/>
            <person name="Zhang Q."/>
            <person name="Wang P."/>
            <person name="Xu L."/>
            <person name="Schmidt M.H."/>
            <person name="Jia X."/>
            <person name="Li D."/>
            <person name="Zhu A."/>
            <person name="Guo F."/>
            <person name="Chen W."/>
            <person name="Ni D."/>
            <person name="Usadel B."/>
            <person name="Fernie A.R."/>
            <person name="Wen W."/>
        </authorList>
    </citation>
    <scope>NUCLEOTIDE SEQUENCE [LARGE SCALE GENOMIC DNA]</scope>
    <source>
        <strain evidence="5">cv. G240</strain>
    </source>
</reference>
<evidence type="ECO:0000256" key="3">
    <source>
        <dbReference type="ARBA" id="ARBA00023241"/>
    </source>
</evidence>
<dbReference type="InterPro" id="IPR002213">
    <property type="entry name" value="UDP_glucos_trans"/>
</dbReference>
<keyword evidence="2" id="KW-0808">Transferase</keyword>
<dbReference type="PANTHER" id="PTHR48047:SF118">
    <property type="entry name" value="HEXOSYLTRANSFERASE-RELATED"/>
    <property type="match status" value="1"/>
</dbReference>
<evidence type="ECO:0008006" key="6">
    <source>
        <dbReference type="Google" id="ProtNLM"/>
    </source>
</evidence>
<organism evidence="4 5">
    <name type="scientific">Camellia sinensis</name>
    <name type="common">Tea plant</name>
    <name type="synonym">Thea sinensis</name>
    <dbReference type="NCBI Taxonomy" id="4442"/>
    <lineage>
        <taxon>Eukaryota</taxon>
        <taxon>Viridiplantae</taxon>
        <taxon>Streptophyta</taxon>
        <taxon>Embryophyta</taxon>
        <taxon>Tracheophyta</taxon>
        <taxon>Spermatophyta</taxon>
        <taxon>Magnoliopsida</taxon>
        <taxon>eudicotyledons</taxon>
        <taxon>Gunneridae</taxon>
        <taxon>Pentapetalae</taxon>
        <taxon>asterids</taxon>
        <taxon>Ericales</taxon>
        <taxon>Theaceae</taxon>
        <taxon>Camellia</taxon>
    </lineage>
</organism>
<reference evidence="4 5" key="2">
    <citation type="submission" date="2020-07" db="EMBL/GenBank/DDBJ databases">
        <title>Genome assembly of wild tea tree DASZ reveals pedigree and selection history of tea varieties.</title>
        <authorList>
            <person name="Zhang W."/>
        </authorList>
    </citation>
    <scope>NUCLEOTIDE SEQUENCE [LARGE SCALE GENOMIC DNA]</scope>
    <source>
        <strain evidence="5">cv. G240</strain>
        <tissue evidence="4">Leaf</tissue>
    </source>
</reference>
<evidence type="ECO:0000256" key="2">
    <source>
        <dbReference type="ARBA" id="ARBA00022679"/>
    </source>
</evidence>
<dbReference type="CDD" id="cd03784">
    <property type="entry name" value="GT1_Gtf-like"/>
    <property type="match status" value="1"/>
</dbReference>
<dbReference type="PANTHER" id="PTHR48047">
    <property type="entry name" value="GLYCOSYLTRANSFERASE"/>
    <property type="match status" value="1"/>
</dbReference>
<dbReference type="AlphaFoldDB" id="A0A7J7FZL4"/>
<dbReference type="GO" id="GO:0035251">
    <property type="term" value="F:UDP-glucosyltransferase activity"/>
    <property type="evidence" value="ECO:0007669"/>
    <property type="project" value="TreeGrafter"/>
</dbReference>
<name>A0A7J7FZL4_CAMSI</name>
<evidence type="ECO:0000313" key="4">
    <source>
        <dbReference type="EMBL" id="KAF5933862.1"/>
    </source>
</evidence>
<dbReference type="FunFam" id="3.40.50.2000:FF:000064">
    <property type="entry name" value="Glycosyltransferase"/>
    <property type="match status" value="1"/>
</dbReference>
<gene>
    <name evidence="4" type="ORF">HYC85_030033</name>
</gene>